<organism evidence="3 4">
    <name type="scientific">Virgibacillus tibetensis</name>
    <dbReference type="NCBI Taxonomy" id="3042313"/>
    <lineage>
        <taxon>Bacteria</taxon>
        <taxon>Bacillati</taxon>
        <taxon>Bacillota</taxon>
        <taxon>Bacilli</taxon>
        <taxon>Bacillales</taxon>
        <taxon>Bacillaceae</taxon>
        <taxon>Virgibacillus</taxon>
    </lineage>
</organism>
<dbReference type="Pfam" id="PF17853">
    <property type="entry name" value="GGDEF_2"/>
    <property type="match status" value="1"/>
</dbReference>
<dbReference type="EMBL" id="JARZFX010000005">
    <property type="protein sequence ID" value="MEC5424334.1"/>
    <property type="molecule type" value="Genomic_DNA"/>
</dbReference>
<reference evidence="3 4" key="1">
    <citation type="journal article" date="2024" name="Int. J. Syst. Evol. Microbiol.">
        <title>Virgibacillus tibetensis sp. nov., isolated from salt lake on the Tibetan Plateau of China.</title>
        <authorList>
            <person name="Phurbu D."/>
            <person name="Liu Z.-X."/>
            <person name="Wang R."/>
            <person name="Zheng Y.-Y."/>
            <person name="Liu H.-C."/>
            <person name="Zhou Y.-G."/>
            <person name="Yu Y.-J."/>
            <person name="Li A.-H."/>
        </authorList>
    </citation>
    <scope>NUCLEOTIDE SEQUENCE [LARGE SCALE GENOMIC DNA]</scope>
    <source>
        <strain evidence="3 4">C22-A2</strain>
    </source>
</reference>
<evidence type="ECO:0000259" key="2">
    <source>
        <dbReference type="SMART" id="SM00065"/>
    </source>
</evidence>
<dbReference type="Pfam" id="PF13185">
    <property type="entry name" value="GAF_2"/>
    <property type="match status" value="1"/>
</dbReference>
<dbReference type="SMART" id="SM00065">
    <property type="entry name" value="GAF"/>
    <property type="match status" value="1"/>
</dbReference>
<gene>
    <name evidence="3" type="ORF">QGM71_12610</name>
</gene>
<comment type="caution">
    <text evidence="3">The sequence shown here is derived from an EMBL/GenBank/DDBJ whole genome shotgun (WGS) entry which is preliminary data.</text>
</comment>
<dbReference type="InterPro" id="IPR003018">
    <property type="entry name" value="GAF"/>
</dbReference>
<dbReference type="Gene3D" id="3.30.450.40">
    <property type="match status" value="1"/>
</dbReference>
<dbReference type="Proteomes" id="UP001335737">
    <property type="component" value="Unassembled WGS sequence"/>
</dbReference>
<proteinExistence type="inferred from homology"/>
<dbReference type="InterPro" id="IPR041522">
    <property type="entry name" value="CdaR_GGDEF"/>
</dbReference>
<dbReference type="Gene3D" id="1.10.10.2840">
    <property type="entry name" value="PucR C-terminal helix-turn-helix domain"/>
    <property type="match status" value="1"/>
</dbReference>
<dbReference type="RefSeq" id="WP_327607898.1">
    <property type="nucleotide sequence ID" value="NZ_JARZFX010000005.1"/>
</dbReference>
<comment type="similarity">
    <text evidence="1">Belongs to the CdaR family.</text>
</comment>
<sequence>MNDHRNLVDINKAKKLLEINKMLTQSLKIDEVLRNVIVAANDLIDISDTLIIYLYDESANRLRLADGEGIRREMLENIAFSPGESIAGKVFVDKKSKLFISEEEIDSYMRDMSEANYHYYFEGVYRRKIKSAFCVPILTKDRCLGVLVVNNFKQDGVFTKEDIQVIEIVADQSAIAIDNSSMYHSLKEKNNLLTQSMDIHNQFYKMIIEGGGVERVIRLLESIIHSKVTHHSTAFYEDKDTLFPIVRGKEVLGILELEKSFYLFSPMDQIAIKHASLTLALELVKNNAIHEKELHFRSEVFNQLLEGLSNDDLDRALTYIQWKEDWILQCIIIEGENGPLWEQEKLTDKEWFIRSIEQIVTSIGIYSVVFTRAFQVIIIVPTIQENVVHKIIKSINAKWGAKKQLLFGIGRETTIRNLSLTYKEALRSVAFAKSNKDSTVVEYAKLGIERLLHEVDPATIEMFMHDKLSELFKMGSSFMDTLKCFIEQNKNHKKTAEVLHVHPNTLYYRLKKLEEVLQIDINNEKQWLDLVIAMKLFMASNKKDV</sequence>
<accession>A0ABU6KGA0</accession>
<dbReference type="InterPro" id="IPR029016">
    <property type="entry name" value="GAF-like_dom_sf"/>
</dbReference>
<evidence type="ECO:0000313" key="3">
    <source>
        <dbReference type="EMBL" id="MEC5424334.1"/>
    </source>
</evidence>
<name>A0ABU6KGA0_9BACI</name>
<dbReference type="PANTHER" id="PTHR33744">
    <property type="entry name" value="CARBOHYDRATE DIACID REGULATOR"/>
    <property type="match status" value="1"/>
</dbReference>
<feature type="domain" description="GAF" evidence="2">
    <location>
        <begin position="28"/>
        <end position="187"/>
    </location>
</feature>
<dbReference type="InterPro" id="IPR025736">
    <property type="entry name" value="PucR_C-HTH_dom"/>
</dbReference>
<evidence type="ECO:0000256" key="1">
    <source>
        <dbReference type="ARBA" id="ARBA00006754"/>
    </source>
</evidence>
<dbReference type="SUPFAM" id="SSF55781">
    <property type="entry name" value="GAF domain-like"/>
    <property type="match status" value="1"/>
</dbReference>
<evidence type="ECO:0000313" key="4">
    <source>
        <dbReference type="Proteomes" id="UP001335737"/>
    </source>
</evidence>
<protein>
    <submittedName>
        <fullName evidence="3">Helix-turn-helix domain-containing protein</fullName>
    </submittedName>
</protein>
<dbReference type="Pfam" id="PF13556">
    <property type="entry name" value="HTH_30"/>
    <property type="match status" value="1"/>
</dbReference>
<dbReference type="InterPro" id="IPR051448">
    <property type="entry name" value="CdaR-like_regulators"/>
</dbReference>
<dbReference type="InterPro" id="IPR042070">
    <property type="entry name" value="PucR_C-HTH_sf"/>
</dbReference>
<keyword evidence="4" id="KW-1185">Reference proteome</keyword>
<dbReference type="PANTHER" id="PTHR33744:SF1">
    <property type="entry name" value="DNA-BINDING TRANSCRIPTIONAL ACTIVATOR ADER"/>
    <property type="match status" value="1"/>
</dbReference>